<evidence type="ECO:0000256" key="7">
    <source>
        <dbReference type="SAM" id="SignalP"/>
    </source>
</evidence>
<dbReference type="OMA" id="WIDISKF"/>
<dbReference type="Pfam" id="PF08263">
    <property type="entry name" value="LRRNT_2"/>
    <property type="match status" value="1"/>
</dbReference>
<evidence type="ECO:0000256" key="6">
    <source>
        <dbReference type="ARBA" id="ARBA00023136"/>
    </source>
</evidence>
<dbReference type="SUPFAM" id="SSF52058">
    <property type="entry name" value="L domain-like"/>
    <property type="match status" value="1"/>
</dbReference>
<keyword evidence="3 7" id="KW-0732">Signal</keyword>
<keyword evidence="5" id="KW-1133">Transmembrane helix</keyword>
<dbReference type="OrthoDB" id="1435521at2759"/>
<dbReference type="Proteomes" id="UP000000226">
    <property type="component" value="Chromosome 8"/>
</dbReference>
<evidence type="ECO:0000256" key="5">
    <source>
        <dbReference type="ARBA" id="ARBA00022989"/>
    </source>
</evidence>
<keyword evidence="6" id="KW-0472">Membrane</keyword>
<dbReference type="PANTHER" id="PTHR48060">
    <property type="entry name" value="DNA DAMAGE-REPAIR/TOLERATION PROTEIN DRT100"/>
    <property type="match status" value="1"/>
</dbReference>
<dbReference type="SMART" id="SM00365">
    <property type="entry name" value="LRR_SD22"/>
    <property type="match status" value="4"/>
</dbReference>
<keyword evidence="10" id="KW-1185">Reference proteome</keyword>
<proteinExistence type="predicted"/>
<keyword evidence="4" id="KW-0677">Repeat</keyword>
<evidence type="ECO:0000256" key="1">
    <source>
        <dbReference type="ARBA" id="ARBA00022614"/>
    </source>
</evidence>
<dbReference type="InterPro" id="IPR001611">
    <property type="entry name" value="Leu-rich_rpt"/>
</dbReference>
<dbReference type="EMBL" id="CM002295">
    <property type="protein sequence ID" value="ESW12429.1"/>
    <property type="molecule type" value="Genomic_DNA"/>
</dbReference>
<sequence length="352" mass="39388">MKMKSVTLFFLFFLLFEALCCGGCLKEERQALLALNSRVGTAFYSFWELHTDCCEWEGVQCNSSTGRVAQLQLWDSIQQQYINYSDFSGFKDLKNLYLLDGNIVGCVGGEGLPNLELLYISHNRLNTAASIVSCLDGLPSLKSLQLVDNGFNASSFHVFEPLSSMLPNLEVLDISENILTNHILSSLEGFTSLKELYLQETGLDSDVHIKGIGALCSKLRNLELLDLSGNNLNHTDIGSALSGLSSLKSLYLKIYLTIYNRNIVRLDISKLSYLETLNLMGNHLNESKRGIKEIYRFKWPTNLQELWLSQNSLSDQFLSSLSGLSHLDLSHNLLQGLEGALNISGNYIYPLF</sequence>
<evidence type="ECO:0000256" key="2">
    <source>
        <dbReference type="ARBA" id="ARBA00022692"/>
    </source>
</evidence>
<dbReference type="eggNOG" id="KOG0619">
    <property type="taxonomic scope" value="Eukaryota"/>
</dbReference>
<evidence type="ECO:0000259" key="8">
    <source>
        <dbReference type="Pfam" id="PF08263"/>
    </source>
</evidence>
<dbReference type="SMART" id="SM00369">
    <property type="entry name" value="LRR_TYP"/>
    <property type="match status" value="4"/>
</dbReference>
<dbReference type="PRINTS" id="PR00019">
    <property type="entry name" value="LEURICHRPT"/>
</dbReference>
<gene>
    <name evidence="9" type="ORF">PHAVU_008G111700g</name>
</gene>
<dbReference type="Pfam" id="PF00560">
    <property type="entry name" value="LRR_1"/>
    <property type="match status" value="3"/>
</dbReference>
<evidence type="ECO:0000313" key="9">
    <source>
        <dbReference type="EMBL" id="ESW12429.1"/>
    </source>
</evidence>
<accession>V7B3M6</accession>
<evidence type="ECO:0000256" key="4">
    <source>
        <dbReference type="ARBA" id="ARBA00022737"/>
    </source>
</evidence>
<dbReference type="Gene3D" id="3.80.10.10">
    <property type="entry name" value="Ribonuclease Inhibitor"/>
    <property type="match status" value="3"/>
</dbReference>
<dbReference type="AlphaFoldDB" id="V7B3M6"/>
<dbReference type="PROSITE" id="PS51450">
    <property type="entry name" value="LRR"/>
    <property type="match status" value="2"/>
</dbReference>
<evidence type="ECO:0000313" key="10">
    <source>
        <dbReference type="Proteomes" id="UP000000226"/>
    </source>
</evidence>
<dbReference type="InterPro" id="IPR053211">
    <property type="entry name" value="DNA_repair-toleration"/>
</dbReference>
<dbReference type="SMR" id="V7B3M6"/>
<organism evidence="9 10">
    <name type="scientific">Phaseolus vulgaris</name>
    <name type="common">Kidney bean</name>
    <name type="synonym">French bean</name>
    <dbReference type="NCBI Taxonomy" id="3885"/>
    <lineage>
        <taxon>Eukaryota</taxon>
        <taxon>Viridiplantae</taxon>
        <taxon>Streptophyta</taxon>
        <taxon>Embryophyta</taxon>
        <taxon>Tracheophyta</taxon>
        <taxon>Spermatophyta</taxon>
        <taxon>Magnoliopsida</taxon>
        <taxon>eudicotyledons</taxon>
        <taxon>Gunneridae</taxon>
        <taxon>Pentapetalae</taxon>
        <taxon>rosids</taxon>
        <taxon>fabids</taxon>
        <taxon>Fabales</taxon>
        <taxon>Fabaceae</taxon>
        <taxon>Papilionoideae</taxon>
        <taxon>50 kb inversion clade</taxon>
        <taxon>NPAAA clade</taxon>
        <taxon>indigoferoid/millettioid clade</taxon>
        <taxon>Phaseoleae</taxon>
        <taxon>Phaseolus</taxon>
    </lineage>
</organism>
<dbReference type="InterPro" id="IPR013210">
    <property type="entry name" value="LRR_N_plant-typ"/>
</dbReference>
<dbReference type="InterPro" id="IPR032675">
    <property type="entry name" value="LRR_dom_sf"/>
</dbReference>
<dbReference type="Gramene" id="ESW12429">
    <property type="protein sequence ID" value="ESW12429"/>
    <property type="gene ID" value="PHAVU_008G111700g"/>
</dbReference>
<protein>
    <recommendedName>
        <fullName evidence="8">Leucine-rich repeat-containing N-terminal plant-type domain-containing protein</fullName>
    </recommendedName>
</protein>
<name>V7B3M6_PHAVU</name>
<feature type="signal peptide" evidence="7">
    <location>
        <begin position="1"/>
        <end position="22"/>
    </location>
</feature>
<keyword evidence="1" id="KW-0433">Leucine-rich repeat</keyword>
<feature type="domain" description="Leucine-rich repeat-containing N-terminal plant-type" evidence="8">
    <location>
        <begin position="26"/>
        <end position="62"/>
    </location>
</feature>
<reference evidence="10" key="1">
    <citation type="journal article" date="2014" name="Nat. Genet.">
        <title>A reference genome for common bean and genome-wide analysis of dual domestications.</title>
        <authorList>
            <person name="Schmutz J."/>
            <person name="McClean P.E."/>
            <person name="Mamidi S."/>
            <person name="Wu G.A."/>
            <person name="Cannon S.B."/>
            <person name="Grimwood J."/>
            <person name="Jenkins J."/>
            <person name="Shu S."/>
            <person name="Song Q."/>
            <person name="Chavarro C."/>
            <person name="Torres-Torres M."/>
            <person name="Geffroy V."/>
            <person name="Moghaddam S.M."/>
            <person name="Gao D."/>
            <person name="Abernathy B."/>
            <person name="Barry K."/>
            <person name="Blair M."/>
            <person name="Brick M.A."/>
            <person name="Chovatia M."/>
            <person name="Gepts P."/>
            <person name="Goodstein D.M."/>
            <person name="Gonzales M."/>
            <person name="Hellsten U."/>
            <person name="Hyten D.L."/>
            <person name="Jia G."/>
            <person name="Kelly J.D."/>
            <person name="Kudrna D."/>
            <person name="Lee R."/>
            <person name="Richard M.M."/>
            <person name="Miklas P.N."/>
            <person name="Osorno J.M."/>
            <person name="Rodrigues J."/>
            <person name="Thareau V."/>
            <person name="Urrea C.A."/>
            <person name="Wang M."/>
            <person name="Yu Y."/>
            <person name="Zhang M."/>
            <person name="Wing R.A."/>
            <person name="Cregan P.B."/>
            <person name="Rokhsar D.S."/>
            <person name="Jackson S.A."/>
        </authorList>
    </citation>
    <scope>NUCLEOTIDE SEQUENCE [LARGE SCALE GENOMIC DNA]</scope>
    <source>
        <strain evidence="10">cv. G19833</strain>
    </source>
</reference>
<feature type="chain" id="PRO_5004754421" description="Leucine-rich repeat-containing N-terminal plant-type domain-containing protein" evidence="7">
    <location>
        <begin position="23"/>
        <end position="352"/>
    </location>
</feature>
<keyword evidence="2" id="KW-0812">Transmembrane</keyword>
<dbReference type="PANTHER" id="PTHR48060:SF17">
    <property type="entry name" value="LRR RECEPTOR-LIKE SERINE_THREONINE-PROTEIN KINASE IRK-RELATED"/>
    <property type="match status" value="1"/>
</dbReference>
<evidence type="ECO:0000256" key="3">
    <source>
        <dbReference type="ARBA" id="ARBA00022729"/>
    </source>
</evidence>
<dbReference type="InterPro" id="IPR003591">
    <property type="entry name" value="Leu-rich_rpt_typical-subtyp"/>
</dbReference>